<feature type="region of interest" description="Disordered" evidence="1">
    <location>
        <begin position="1"/>
        <end position="35"/>
    </location>
</feature>
<proteinExistence type="predicted"/>
<dbReference type="AlphaFoldDB" id="A0A4Q9PGT7"/>
<keyword evidence="3" id="KW-1185">Reference proteome</keyword>
<evidence type="ECO:0000313" key="3">
    <source>
        <dbReference type="Proteomes" id="UP000292082"/>
    </source>
</evidence>
<gene>
    <name evidence="2" type="ORF">BD310DRAFT_940001</name>
</gene>
<organism evidence="2 3">
    <name type="scientific">Dichomitus squalens</name>
    <dbReference type="NCBI Taxonomy" id="114155"/>
    <lineage>
        <taxon>Eukaryota</taxon>
        <taxon>Fungi</taxon>
        <taxon>Dikarya</taxon>
        <taxon>Basidiomycota</taxon>
        <taxon>Agaricomycotina</taxon>
        <taxon>Agaricomycetes</taxon>
        <taxon>Polyporales</taxon>
        <taxon>Polyporaceae</taxon>
        <taxon>Dichomitus</taxon>
    </lineage>
</organism>
<dbReference type="EMBL" id="ML145246">
    <property type="protein sequence ID" value="TBU52552.1"/>
    <property type="molecule type" value="Genomic_DNA"/>
</dbReference>
<sequence>MTRPSLALSPVPASSSTLMECSRHSTTSRSRSQVNEPTVRLLDVIHYSLGPILVPPSRHLSGARPTGCLQMTQM</sequence>
<evidence type="ECO:0000256" key="1">
    <source>
        <dbReference type="SAM" id="MobiDB-lite"/>
    </source>
</evidence>
<feature type="compositionally biased region" description="Low complexity" evidence="1">
    <location>
        <begin position="1"/>
        <end position="16"/>
    </location>
</feature>
<protein>
    <submittedName>
        <fullName evidence="2">Uncharacterized protein</fullName>
    </submittedName>
</protein>
<name>A0A4Q9PGT7_9APHY</name>
<dbReference type="Proteomes" id="UP000292082">
    <property type="component" value="Unassembled WGS sequence"/>
</dbReference>
<evidence type="ECO:0000313" key="2">
    <source>
        <dbReference type="EMBL" id="TBU52552.1"/>
    </source>
</evidence>
<reference evidence="2 3" key="1">
    <citation type="submission" date="2019-01" db="EMBL/GenBank/DDBJ databases">
        <title>Draft genome sequences of three monokaryotic isolates of the white-rot basidiomycete fungus Dichomitus squalens.</title>
        <authorList>
            <consortium name="DOE Joint Genome Institute"/>
            <person name="Lopez S.C."/>
            <person name="Andreopoulos B."/>
            <person name="Pangilinan J."/>
            <person name="Lipzen A."/>
            <person name="Riley R."/>
            <person name="Ahrendt S."/>
            <person name="Ng V."/>
            <person name="Barry K."/>
            <person name="Daum C."/>
            <person name="Grigoriev I.V."/>
            <person name="Hilden K.S."/>
            <person name="Makela M.R."/>
            <person name="de Vries R.P."/>
        </authorList>
    </citation>
    <scope>NUCLEOTIDE SEQUENCE [LARGE SCALE GENOMIC DNA]</scope>
    <source>
        <strain evidence="2 3">CBS 464.89</strain>
    </source>
</reference>
<accession>A0A4Q9PGT7</accession>